<dbReference type="SUPFAM" id="SSF57850">
    <property type="entry name" value="RING/U-box"/>
    <property type="match status" value="1"/>
</dbReference>
<dbReference type="PROSITE" id="PS50172">
    <property type="entry name" value="BRCT"/>
    <property type="match status" value="2"/>
</dbReference>
<dbReference type="InterPro" id="IPR031099">
    <property type="entry name" value="BRCA1-associated"/>
</dbReference>
<dbReference type="GO" id="GO:0008270">
    <property type="term" value="F:zinc ion binding"/>
    <property type="evidence" value="ECO:0007669"/>
    <property type="project" value="UniProtKB-KW"/>
</dbReference>
<dbReference type="Pfam" id="PF00533">
    <property type="entry name" value="BRCT"/>
    <property type="match status" value="1"/>
</dbReference>
<feature type="domain" description="BRCT" evidence="12">
    <location>
        <begin position="1294"/>
        <end position="1355"/>
    </location>
</feature>
<feature type="compositionally biased region" description="Basic and acidic residues" evidence="10">
    <location>
        <begin position="391"/>
        <end position="401"/>
    </location>
</feature>
<dbReference type="OrthoDB" id="6022777at2759"/>
<keyword evidence="3" id="KW-0677">Repeat</keyword>
<feature type="compositionally biased region" description="Polar residues" evidence="10">
    <location>
        <begin position="689"/>
        <end position="699"/>
    </location>
</feature>
<dbReference type="PANTHER" id="PTHR13763:SF0">
    <property type="entry name" value="BREAST CANCER TYPE 1 SUSCEPTIBILITY PROTEIN"/>
    <property type="match status" value="1"/>
</dbReference>
<dbReference type="Gene3D" id="3.30.40.10">
    <property type="entry name" value="Zinc/RING finger domain, C3HC4 (zinc finger)"/>
    <property type="match status" value="1"/>
</dbReference>
<keyword evidence="14" id="KW-1185">Reference proteome</keyword>
<dbReference type="GO" id="GO:0004842">
    <property type="term" value="F:ubiquitin-protein transferase activity"/>
    <property type="evidence" value="ECO:0007669"/>
    <property type="project" value="TreeGrafter"/>
</dbReference>
<dbReference type="GO" id="GO:0045944">
    <property type="term" value="P:positive regulation of transcription by RNA polymerase II"/>
    <property type="evidence" value="ECO:0007669"/>
    <property type="project" value="TreeGrafter"/>
</dbReference>
<dbReference type="GeneID" id="136816895"/>
<feature type="compositionally biased region" description="Polar residues" evidence="10">
    <location>
        <begin position="232"/>
        <end position="249"/>
    </location>
</feature>
<feature type="compositionally biased region" description="Basic and acidic residues" evidence="10">
    <location>
        <begin position="217"/>
        <end position="231"/>
    </location>
</feature>
<evidence type="ECO:0000256" key="9">
    <source>
        <dbReference type="PROSITE-ProRule" id="PRU00175"/>
    </source>
</evidence>
<evidence type="ECO:0000256" key="3">
    <source>
        <dbReference type="ARBA" id="ARBA00022737"/>
    </source>
</evidence>
<dbReference type="Gene3D" id="3.40.50.10190">
    <property type="entry name" value="BRCT domain"/>
    <property type="match status" value="2"/>
</dbReference>
<keyword evidence="7" id="KW-0234">DNA repair</keyword>
<keyword evidence="6" id="KW-0862">Zinc</keyword>
<dbReference type="GO" id="GO:0000724">
    <property type="term" value="P:double-strand break repair via homologous recombination"/>
    <property type="evidence" value="ECO:0007669"/>
    <property type="project" value="TreeGrafter"/>
</dbReference>
<feature type="compositionally biased region" description="Pro residues" evidence="10">
    <location>
        <begin position="1193"/>
        <end position="1202"/>
    </location>
</feature>
<keyword evidence="5 9" id="KW-0863">Zinc-finger</keyword>
<evidence type="ECO:0000256" key="8">
    <source>
        <dbReference type="ARBA" id="ARBA00023242"/>
    </source>
</evidence>
<feature type="compositionally biased region" description="Polar residues" evidence="10">
    <location>
        <begin position="168"/>
        <end position="180"/>
    </location>
</feature>
<feature type="domain" description="RING-type" evidence="11">
    <location>
        <begin position="23"/>
        <end position="66"/>
    </location>
</feature>
<dbReference type="RefSeq" id="XP_066929330.1">
    <property type="nucleotide sequence ID" value="XM_067073229.1"/>
</dbReference>
<evidence type="ECO:0000259" key="12">
    <source>
        <dbReference type="PROSITE" id="PS50172"/>
    </source>
</evidence>
<dbReference type="GO" id="GO:0070531">
    <property type="term" value="C:BRCA1-A complex"/>
    <property type="evidence" value="ECO:0007669"/>
    <property type="project" value="TreeGrafter"/>
</dbReference>
<feature type="region of interest" description="Disordered" evidence="10">
    <location>
        <begin position="892"/>
        <end position="1160"/>
    </location>
</feature>
<keyword evidence="4" id="KW-0227">DNA damage</keyword>
<evidence type="ECO:0000256" key="5">
    <source>
        <dbReference type="ARBA" id="ARBA00022771"/>
    </source>
</evidence>
<reference evidence="13" key="1">
    <citation type="submission" date="2021-01" db="UniProtKB">
        <authorList>
            <consortium name="EnsemblMetazoa"/>
        </authorList>
    </citation>
    <scope>IDENTIFICATION</scope>
</reference>
<protein>
    <recommendedName>
        <fullName evidence="15">Breast cancer type 1 susceptibility protein</fullName>
    </recommendedName>
</protein>
<evidence type="ECO:0000256" key="4">
    <source>
        <dbReference type="ARBA" id="ARBA00022763"/>
    </source>
</evidence>
<name>A0A7M5UMH7_9CNID</name>
<evidence type="ECO:0000313" key="13">
    <source>
        <dbReference type="EnsemblMetazoa" id="CLYHEMP012036.1"/>
    </source>
</evidence>
<feature type="compositionally biased region" description="Polar residues" evidence="10">
    <location>
        <begin position="1027"/>
        <end position="1037"/>
    </location>
</feature>
<dbReference type="InterPro" id="IPR027370">
    <property type="entry name" value="Znf-RING_euk"/>
</dbReference>
<proteinExistence type="predicted"/>
<feature type="region of interest" description="Disordered" evidence="10">
    <location>
        <begin position="685"/>
        <end position="721"/>
    </location>
</feature>
<feature type="compositionally biased region" description="Pro residues" evidence="10">
    <location>
        <begin position="968"/>
        <end position="979"/>
    </location>
</feature>
<evidence type="ECO:0000256" key="2">
    <source>
        <dbReference type="ARBA" id="ARBA00022723"/>
    </source>
</evidence>
<feature type="compositionally biased region" description="Basic and acidic residues" evidence="10">
    <location>
        <begin position="181"/>
        <end position="193"/>
    </location>
</feature>
<dbReference type="InterPro" id="IPR001357">
    <property type="entry name" value="BRCT_dom"/>
</dbReference>
<evidence type="ECO:0000259" key="11">
    <source>
        <dbReference type="PROSITE" id="PS50089"/>
    </source>
</evidence>
<dbReference type="Proteomes" id="UP000594262">
    <property type="component" value="Unplaced"/>
</dbReference>
<keyword evidence="2" id="KW-0479">Metal-binding</keyword>
<feature type="compositionally biased region" description="Basic and acidic residues" evidence="10">
    <location>
        <begin position="330"/>
        <end position="350"/>
    </location>
</feature>
<feature type="compositionally biased region" description="Basic and acidic residues" evidence="10">
    <location>
        <begin position="447"/>
        <end position="465"/>
    </location>
</feature>
<dbReference type="GO" id="GO:0031436">
    <property type="term" value="C:BRCA1-BARD1 complex"/>
    <property type="evidence" value="ECO:0007669"/>
    <property type="project" value="TreeGrafter"/>
</dbReference>
<dbReference type="EnsemblMetazoa" id="CLYHEMT012036.1">
    <property type="protein sequence ID" value="CLYHEMP012036.1"/>
    <property type="gene ID" value="CLYHEMG012036"/>
</dbReference>
<feature type="region of interest" description="Disordered" evidence="10">
    <location>
        <begin position="388"/>
        <end position="553"/>
    </location>
</feature>
<feature type="compositionally biased region" description="Basic and acidic residues" evidence="10">
    <location>
        <begin position="358"/>
        <end position="368"/>
    </location>
</feature>
<feature type="compositionally biased region" description="Low complexity" evidence="10">
    <location>
        <begin position="994"/>
        <end position="1006"/>
    </location>
</feature>
<dbReference type="InterPro" id="IPR013083">
    <property type="entry name" value="Znf_RING/FYVE/PHD"/>
</dbReference>
<accession>A0A7M5UMH7</accession>
<evidence type="ECO:0000256" key="1">
    <source>
        <dbReference type="ARBA" id="ARBA00004123"/>
    </source>
</evidence>
<dbReference type="PROSITE" id="PS00518">
    <property type="entry name" value="ZF_RING_1"/>
    <property type="match status" value="1"/>
</dbReference>
<feature type="compositionally biased region" description="Polar residues" evidence="10">
    <location>
        <begin position="892"/>
        <end position="902"/>
    </location>
</feature>
<feature type="compositionally biased region" description="Polar residues" evidence="10">
    <location>
        <begin position="1129"/>
        <end position="1142"/>
    </location>
</feature>
<dbReference type="SMART" id="SM00184">
    <property type="entry name" value="RING"/>
    <property type="match status" value="1"/>
</dbReference>
<dbReference type="SUPFAM" id="SSF52113">
    <property type="entry name" value="BRCT domain"/>
    <property type="match status" value="2"/>
</dbReference>
<feature type="region of interest" description="Disordered" evidence="10">
    <location>
        <begin position="1177"/>
        <end position="1258"/>
    </location>
</feature>
<dbReference type="InterPro" id="IPR001841">
    <property type="entry name" value="Znf_RING"/>
</dbReference>
<feature type="compositionally biased region" description="Polar residues" evidence="10">
    <location>
        <begin position="530"/>
        <end position="550"/>
    </location>
</feature>
<evidence type="ECO:0000313" key="14">
    <source>
        <dbReference type="Proteomes" id="UP000594262"/>
    </source>
</evidence>
<feature type="compositionally biased region" description="Polar residues" evidence="10">
    <location>
        <begin position="147"/>
        <end position="159"/>
    </location>
</feature>
<dbReference type="Pfam" id="PF13445">
    <property type="entry name" value="zf-RING_UBOX"/>
    <property type="match status" value="1"/>
</dbReference>
<feature type="domain" description="BRCT" evidence="12">
    <location>
        <begin position="1378"/>
        <end position="1479"/>
    </location>
</feature>
<feature type="compositionally biased region" description="Polar residues" evidence="10">
    <location>
        <begin position="1045"/>
        <end position="1054"/>
    </location>
</feature>
<feature type="region of interest" description="Disordered" evidence="10">
    <location>
        <begin position="327"/>
        <end position="368"/>
    </location>
</feature>
<keyword evidence="8" id="KW-0539">Nucleus</keyword>
<dbReference type="InterPro" id="IPR036420">
    <property type="entry name" value="BRCT_dom_sf"/>
</dbReference>
<evidence type="ECO:0000256" key="10">
    <source>
        <dbReference type="SAM" id="MobiDB-lite"/>
    </source>
</evidence>
<feature type="region of interest" description="Disordered" evidence="10">
    <location>
        <begin position="596"/>
        <end position="668"/>
    </location>
</feature>
<sequence>MESEFRVKETRKLLEDLKKNFQCTICLELFSQPVSTKCNHIFCQYCLTEMIGSKKKAKTARCPLCNTNVNKRGTHKNEVMGSLVSSVRELCNAFEDDCQSAGVDVMPLLSQRDPASQRKFELQRKSSLEKVKMDTQKKISLFDFDLDQSQGTSSNTRPSLGQPGKKYSTCTAHNSSSVKNSKQEEQQKEDRRSKINNNKKKPSKSTKQKSPTKMRKLQSDKTPIKDFEFEKPSSTTKKFSDIQASTSTDDSNEYIALPNVNKIFIDDDVPPIPQDLGENTLIDESINQEACVSPDKHSSKSIDKIDSVIPDATNTVNMEELPVIEQFESEPDRVDERLSKVNKNESDKNVKTGTLKPETSEEKLSEEKLSEVELFRTKSEDILQIQPENIDPEHMDPEHIGPKIPQKQSPEPELVKQRVKTPFTILTKRNIGNKSENQPAPPAVKTDILHSDDKHELNNDVEKNQKNNIIEMPDRKEMESINMVSPFKHSKSEIENNEAVTARTDIKSNEISSPLKVNKSSPSRHLETSPFKSDTECSLSEGSTPTTPSSADYAEKVTSMWTKYESPNRDYCLFSNPSFTHQQSPLRARIQQKKLSENFPFKPKHEKAPVKKPNNELHINKPSALCATKSPVKVIRGKSPQAKEKHENNKTYQFTDNHPIEQAEDITFNRTEKVSFDLAEEMKVPNVNKGKSQQHTGGSYSEDCVIPPTPPVKKSKNFKSKDSIIKHNDTTLSTNHTKVTKLPEEINLEDFDDEPMEVFTNEKNLDNERDHEKAKLNTRVGNTKKLKELSQEIKGTIDSADVVFDIEACPAKPFRDTERDVIDIGSSIGETDLPTPANKDISRKSNILEEPIIDQIDIERPCENDTNVTANKKTVYDKTKSSDKDIYIGSSIDVNFDQSQPESLHEEENELFGEAHPSPFKNAPNQKMNKQADMFIGSSIGADFDQSGEEKTKNLFDQYQNDDERFPEPSPPPSPPQPPHMHVDGIPDETLLNQSPPLSQPQSSLLKNKPDSPFKKQSSPAKHPSSPEDNFPTSRKSSPLKRHTTPSTDSSISKNHVKALLNSSKRKRAKRISSSSDSDGEPDNPPSRGEKKKSTLISYTPPQFPNESESSDDEDDTLPQVPFKKKKLNTATVESVRSSYITPGQRFREDTTQNTSTNKSILHVSHEEIEDWKTKLRSPIHAPDDDDVTKRPSSPPFAPPIPVSQSTAIRKEKVTTKAGLPNVSRLSSPLTTYKKLPTPRKQNVSMERSLEETSPKVESTTKPLKPVIMTTRISRKLLSQCRLISQKFDIVYKNEFDHEVTHLVVNTDENNSLSKSGYTFKYLMALVSGLWIVNYKWLFASFKAQKLVKEDPYEVKGDPEFLHQLIPNLWRARFHRRNAKPLFHGFRFALLGRFENSPITKAQLIALLRQSKSDVIYSPSEMDCSSSQIDTVVITDDVKALTKEERVAMYNNKPNIFHPDWIVESIINCKVQDRSGHQINV</sequence>
<evidence type="ECO:0000256" key="7">
    <source>
        <dbReference type="ARBA" id="ARBA00023204"/>
    </source>
</evidence>
<organism evidence="13 14">
    <name type="scientific">Clytia hemisphaerica</name>
    <dbReference type="NCBI Taxonomy" id="252671"/>
    <lineage>
        <taxon>Eukaryota</taxon>
        <taxon>Metazoa</taxon>
        <taxon>Cnidaria</taxon>
        <taxon>Hydrozoa</taxon>
        <taxon>Hydroidolina</taxon>
        <taxon>Leptothecata</taxon>
        <taxon>Obeliida</taxon>
        <taxon>Clytiidae</taxon>
        <taxon>Clytia</taxon>
    </lineage>
</organism>
<dbReference type="InterPro" id="IPR017907">
    <property type="entry name" value="Znf_RING_CS"/>
</dbReference>
<evidence type="ECO:0000256" key="6">
    <source>
        <dbReference type="ARBA" id="ARBA00022833"/>
    </source>
</evidence>
<dbReference type="PANTHER" id="PTHR13763">
    <property type="entry name" value="BREAST CANCER TYPE 1 SUSCEPTIBILITY PROTEIN BRCA1"/>
    <property type="match status" value="1"/>
</dbReference>
<evidence type="ECO:0008006" key="15">
    <source>
        <dbReference type="Google" id="ProtNLM"/>
    </source>
</evidence>
<comment type="subcellular location">
    <subcellularLocation>
        <location evidence="1">Nucleus</location>
    </subcellularLocation>
</comment>
<feature type="compositionally biased region" description="Basic and acidic residues" evidence="10">
    <location>
        <begin position="606"/>
        <end position="619"/>
    </location>
</feature>
<dbReference type="PROSITE" id="PS50089">
    <property type="entry name" value="ZF_RING_2"/>
    <property type="match status" value="1"/>
</dbReference>
<feature type="region of interest" description="Disordered" evidence="10">
    <location>
        <begin position="147"/>
        <end position="250"/>
    </location>
</feature>
<feature type="compositionally biased region" description="Basic residues" evidence="10">
    <location>
        <begin position="197"/>
        <end position="216"/>
    </location>
</feature>